<dbReference type="RefSeq" id="XP_025595103.1">
    <property type="nucleotide sequence ID" value="XM_025744495.1"/>
</dbReference>
<keyword evidence="3" id="KW-1185">Reference proteome</keyword>
<protein>
    <recommendedName>
        <fullName evidence="1">DUF4042 domain-containing protein</fullName>
    </recommendedName>
</protein>
<dbReference type="SUPFAM" id="SSF48371">
    <property type="entry name" value="ARM repeat"/>
    <property type="match status" value="1"/>
</dbReference>
<evidence type="ECO:0000313" key="3">
    <source>
        <dbReference type="Proteomes" id="UP000245946"/>
    </source>
</evidence>
<dbReference type="PANTHER" id="PTHR13366">
    <property type="entry name" value="MALARIA ANTIGEN-RELATED"/>
    <property type="match status" value="1"/>
</dbReference>
<dbReference type="InterPro" id="IPR025283">
    <property type="entry name" value="DUF4042"/>
</dbReference>
<dbReference type="Pfam" id="PF13251">
    <property type="entry name" value="DUF4042"/>
    <property type="match status" value="1"/>
</dbReference>
<dbReference type="EMBL" id="KZ819309">
    <property type="protein sequence ID" value="PWN94824.1"/>
    <property type="molecule type" value="Genomic_DNA"/>
</dbReference>
<reference evidence="2 3" key="1">
    <citation type="journal article" date="2018" name="Mol. Biol. Evol.">
        <title>Broad Genomic Sampling Reveals a Smut Pathogenic Ancestry of the Fungal Clade Ustilaginomycotina.</title>
        <authorList>
            <person name="Kijpornyongpan T."/>
            <person name="Mondo S.J."/>
            <person name="Barry K."/>
            <person name="Sandor L."/>
            <person name="Lee J."/>
            <person name="Lipzen A."/>
            <person name="Pangilinan J."/>
            <person name="LaButti K."/>
            <person name="Hainaut M."/>
            <person name="Henrissat B."/>
            <person name="Grigoriev I.V."/>
            <person name="Spatafora J.W."/>
            <person name="Aime M.C."/>
        </authorList>
    </citation>
    <scope>NUCLEOTIDE SEQUENCE [LARGE SCALE GENOMIC DNA]</scope>
    <source>
        <strain evidence="2 3">MCA 4186</strain>
    </source>
</reference>
<dbReference type="Proteomes" id="UP000245946">
    <property type="component" value="Unassembled WGS sequence"/>
</dbReference>
<dbReference type="InterPro" id="IPR011989">
    <property type="entry name" value="ARM-like"/>
</dbReference>
<name>A0A316Z172_9BASI</name>
<evidence type="ECO:0000313" key="2">
    <source>
        <dbReference type="EMBL" id="PWN94824.1"/>
    </source>
</evidence>
<dbReference type="InterPro" id="IPR016024">
    <property type="entry name" value="ARM-type_fold"/>
</dbReference>
<gene>
    <name evidence="2" type="ORF">FA09DRAFT_341790</name>
</gene>
<organism evidence="2 3">
    <name type="scientific">Tilletiopsis washingtonensis</name>
    <dbReference type="NCBI Taxonomy" id="58919"/>
    <lineage>
        <taxon>Eukaryota</taxon>
        <taxon>Fungi</taxon>
        <taxon>Dikarya</taxon>
        <taxon>Basidiomycota</taxon>
        <taxon>Ustilaginomycotina</taxon>
        <taxon>Exobasidiomycetes</taxon>
        <taxon>Entylomatales</taxon>
        <taxon>Entylomatales incertae sedis</taxon>
        <taxon>Tilletiopsis</taxon>
    </lineage>
</organism>
<accession>A0A316Z172</accession>
<feature type="domain" description="DUF4042" evidence="1">
    <location>
        <begin position="2"/>
        <end position="76"/>
    </location>
</feature>
<sequence length="570" mass="60707">MERDPSLAVRVGSMHAVESLLQGAERAGSLAAAQERLSTRGDKFTPLSARIAEMLVELRTRLAVMLQRCAELEVTMRAEQQLPRAFLESTEALLKVIRIFVQTTSKSKFLQQHAATIRSPTLSLSACREPRIAVSAYALLGLLLGSSDQGPATDVQDDETARQIADQLLLSVQQDGNAEAVGAQAWRAFGALAQGRWNALGDARQLHAGQLVCDSLASPNGASVVREAAAQAFVQMLRAEAAHSCTGTASRPPEQLHGLITRAVLTDGLSSTCRALWAEVLPDWANIRAADAAEHADRLTRALQRFARDSESTVRAAAARALGVALAEASQRPRGADDPWCCRAEVQAIVFGENGLLRDSTPLVRMRAVWALANAVDAMTLDARSDEDWLRKAQAARAAAADDERIAVHAWRALGSVLFAMPPTRTSAVEAEARACLSALIAGLATAVRSPKGAWNGASAIARAFQEPVVRALAVQANLAGAATAALAKSLAARSFKTQLSAARALCLPTSVGEYGGAESGSMLRRDVDQARSSIDERVRDAKFAEAQLHGYPCVTALEQLDLHLTQLGI</sequence>
<dbReference type="InterPro" id="IPR052107">
    <property type="entry name" value="HEAT6"/>
</dbReference>
<dbReference type="AlphaFoldDB" id="A0A316Z172"/>
<proteinExistence type="predicted"/>
<dbReference type="Gene3D" id="1.25.10.10">
    <property type="entry name" value="Leucine-rich Repeat Variant"/>
    <property type="match status" value="1"/>
</dbReference>
<dbReference type="PANTHER" id="PTHR13366:SF0">
    <property type="entry name" value="HEAT REPEAT-CONTAINING PROTEIN 6"/>
    <property type="match status" value="1"/>
</dbReference>
<evidence type="ECO:0000259" key="1">
    <source>
        <dbReference type="Pfam" id="PF13251"/>
    </source>
</evidence>
<dbReference type="GeneID" id="37272039"/>